<dbReference type="SMART" id="SM00944">
    <property type="entry name" value="Pro-kuma_activ"/>
    <property type="match status" value="1"/>
</dbReference>
<feature type="binding site" evidence="7">
    <location>
        <position position="488"/>
    </location>
    <ligand>
        <name>Ca(2+)</name>
        <dbReference type="ChEBI" id="CHEBI:29108"/>
    </ligand>
</feature>
<dbReference type="GO" id="GO:0008240">
    <property type="term" value="F:tripeptidyl-peptidase activity"/>
    <property type="evidence" value="ECO:0007669"/>
    <property type="project" value="TreeGrafter"/>
</dbReference>
<evidence type="ECO:0000256" key="7">
    <source>
        <dbReference type="PROSITE-ProRule" id="PRU01032"/>
    </source>
</evidence>
<accession>A0A6J5EYV8</accession>
<feature type="domain" description="Peptidase S53" evidence="9">
    <location>
        <begin position="177"/>
        <end position="522"/>
    </location>
</feature>
<keyword evidence="3 7" id="KW-0378">Hydrolase</keyword>
<reference evidence="10 11" key="1">
    <citation type="submission" date="2020-04" db="EMBL/GenBank/DDBJ databases">
        <authorList>
            <person name="De Canck E."/>
        </authorList>
    </citation>
    <scope>NUCLEOTIDE SEQUENCE [LARGE SCALE GENOMIC DNA]</scope>
    <source>
        <strain evidence="10 11">LMG 29739</strain>
    </source>
</reference>
<feature type="binding site" evidence="7">
    <location>
        <position position="503"/>
    </location>
    <ligand>
        <name>Ca(2+)</name>
        <dbReference type="ChEBI" id="CHEBI:29108"/>
    </ligand>
</feature>
<dbReference type="Pfam" id="PF09286">
    <property type="entry name" value="Pro-kuma_activ"/>
    <property type="match status" value="1"/>
</dbReference>
<feature type="binding site" evidence="7">
    <location>
        <position position="487"/>
    </location>
    <ligand>
        <name>Ca(2+)</name>
        <dbReference type="ChEBI" id="CHEBI:29108"/>
    </ligand>
</feature>
<dbReference type="GO" id="GO:0046872">
    <property type="term" value="F:metal ion binding"/>
    <property type="evidence" value="ECO:0007669"/>
    <property type="project" value="UniProtKB-UniRule"/>
</dbReference>
<dbReference type="EC" id="3.4.21.100" evidence="10"/>
<dbReference type="RefSeq" id="WP_175115115.1">
    <property type="nucleotide sequence ID" value="NZ_CADIKF010000078.1"/>
</dbReference>
<name>A0A6J5EYV8_9BURK</name>
<dbReference type="InterPro" id="IPR050819">
    <property type="entry name" value="Tripeptidyl-peptidase_I"/>
</dbReference>
<dbReference type="InterPro" id="IPR030400">
    <property type="entry name" value="Sedolisin_dom"/>
</dbReference>
<dbReference type="Pfam" id="PF00082">
    <property type="entry name" value="Peptidase_S8"/>
    <property type="match status" value="1"/>
</dbReference>
<feature type="compositionally biased region" description="Basic and acidic residues" evidence="8">
    <location>
        <begin position="9"/>
        <end position="23"/>
    </location>
</feature>
<keyword evidence="6" id="KW-0865">Zymogen</keyword>
<dbReference type="PROSITE" id="PS51695">
    <property type="entry name" value="SEDOLISIN"/>
    <property type="match status" value="1"/>
</dbReference>
<protein>
    <submittedName>
        <fullName evidence="10">Pseudomonalisin</fullName>
        <ecNumber evidence="10">3.4.21.100</ecNumber>
    </submittedName>
</protein>
<dbReference type="InterPro" id="IPR036852">
    <property type="entry name" value="Peptidase_S8/S53_dom_sf"/>
</dbReference>
<evidence type="ECO:0000313" key="11">
    <source>
        <dbReference type="Proteomes" id="UP000494329"/>
    </source>
</evidence>
<dbReference type="InterPro" id="IPR000209">
    <property type="entry name" value="Peptidase_S8/S53_dom"/>
</dbReference>
<keyword evidence="1 7" id="KW-0645">Protease</keyword>
<evidence type="ECO:0000256" key="6">
    <source>
        <dbReference type="ARBA" id="ARBA00023145"/>
    </source>
</evidence>
<feature type="region of interest" description="Disordered" evidence="8">
    <location>
        <begin position="1"/>
        <end position="23"/>
    </location>
</feature>
<dbReference type="PANTHER" id="PTHR14218:SF15">
    <property type="entry name" value="TRIPEPTIDYL-PEPTIDASE 1"/>
    <property type="match status" value="1"/>
</dbReference>
<evidence type="ECO:0000259" key="9">
    <source>
        <dbReference type="PROSITE" id="PS51695"/>
    </source>
</evidence>
<dbReference type="InterPro" id="IPR015366">
    <property type="entry name" value="S53_propep"/>
</dbReference>
<sequence>MAKHTVSGSERHPVEGSKKIDAANPREEIEVRLKLRRRNDAAYQELVHRLEMGESVPTMSRKDFADRFGTDAADCKKVHEFAAAHGFKVVRELPQSHLMVLAGTVADFQKSFGVTLDIYDHPTLGKYRGRTGSIQLPDELSEIVTAVLGLDNRPQARPHIHTRPDATSTQHEQPRIAFSPLQLVPHYRFPEGDGRGQCIGIIELGGGYRETDLDAYFGLLGVPLPEVVPIGIGRATNQPDNDPQGADFEVALDVEICGAVAPGAKLAVYFAENTDAGFVEALNTAIHDVDNRPSVISISWGGPETEATKQFVARMNEALQMAALLGITVCISSGDSGSHDAGPRKPDGVDFPASSPFALACGGTRIQAHGDAEEREVVWNDGVKGGATGGGISSLFERPVWQNGLSASPTKGRAVALTHRGVPDVAGNASPASGYRVLLNGRVGVAGGTSAVAPLWAALIARINSLKGEPVGFITPRLYRHPDVCKDILHGNNGGFAGAKGWDACTGIGVPDGEKIAKHLGV</sequence>
<dbReference type="SUPFAM" id="SSF52743">
    <property type="entry name" value="Subtilisin-like"/>
    <property type="match status" value="1"/>
</dbReference>
<evidence type="ECO:0000256" key="2">
    <source>
        <dbReference type="ARBA" id="ARBA00022723"/>
    </source>
</evidence>
<dbReference type="GO" id="GO:0004252">
    <property type="term" value="F:serine-type endopeptidase activity"/>
    <property type="evidence" value="ECO:0007669"/>
    <property type="project" value="UniProtKB-UniRule"/>
</dbReference>
<dbReference type="Proteomes" id="UP000494329">
    <property type="component" value="Unassembled WGS sequence"/>
</dbReference>
<evidence type="ECO:0000256" key="5">
    <source>
        <dbReference type="ARBA" id="ARBA00022837"/>
    </source>
</evidence>
<evidence type="ECO:0000256" key="1">
    <source>
        <dbReference type="ARBA" id="ARBA00022670"/>
    </source>
</evidence>
<keyword evidence="11" id="KW-1185">Reference proteome</keyword>
<comment type="cofactor">
    <cofactor evidence="7">
        <name>Ca(2+)</name>
        <dbReference type="ChEBI" id="CHEBI:29108"/>
    </cofactor>
    <text evidence="7">Binds 1 Ca(2+) ion per subunit.</text>
</comment>
<dbReference type="EMBL" id="CADIKF010000078">
    <property type="protein sequence ID" value="CAB3771264.1"/>
    <property type="molecule type" value="Genomic_DNA"/>
</dbReference>
<dbReference type="CDD" id="cd04056">
    <property type="entry name" value="Peptidases_S53"/>
    <property type="match status" value="1"/>
</dbReference>
<dbReference type="CDD" id="cd11377">
    <property type="entry name" value="Pro-peptidase_S53"/>
    <property type="match status" value="1"/>
</dbReference>
<evidence type="ECO:0000313" key="10">
    <source>
        <dbReference type="EMBL" id="CAB3771264.1"/>
    </source>
</evidence>
<feature type="binding site" evidence="7">
    <location>
        <position position="501"/>
    </location>
    <ligand>
        <name>Ca(2+)</name>
        <dbReference type="ChEBI" id="CHEBI:29108"/>
    </ligand>
</feature>
<keyword evidence="4 7" id="KW-0720">Serine protease</keyword>
<evidence type="ECO:0000256" key="8">
    <source>
        <dbReference type="SAM" id="MobiDB-lite"/>
    </source>
</evidence>
<dbReference type="AlphaFoldDB" id="A0A6J5EYV8"/>
<feature type="active site" description="Charge relay system" evidence="7">
    <location>
        <position position="450"/>
    </location>
</feature>
<dbReference type="PANTHER" id="PTHR14218">
    <property type="entry name" value="PROTEASE S8 TRIPEPTIDYL PEPTIDASE I CLN2"/>
    <property type="match status" value="1"/>
</dbReference>
<feature type="active site" description="Charge relay system" evidence="7">
    <location>
        <position position="253"/>
    </location>
</feature>
<dbReference type="SUPFAM" id="SSF54897">
    <property type="entry name" value="Protease propeptides/inhibitors"/>
    <property type="match status" value="1"/>
</dbReference>
<evidence type="ECO:0000256" key="3">
    <source>
        <dbReference type="ARBA" id="ARBA00022801"/>
    </source>
</evidence>
<feature type="active site" description="Charge relay system" evidence="7">
    <location>
        <position position="249"/>
    </location>
</feature>
<keyword evidence="5 7" id="KW-0106">Calcium</keyword>
<organism evidence="10 11">
    <name type="scientific">Paraburkholderia solisilvae</name>
    <dbReference type="NCBI Taxonomy" id="624376"/>
    <lineage>
        <taxon>Bacteria</taxon>
        <taxon>Pseudomonadati</taxon>
        <taxon>Pseudomonadota</taxon>
        <taxon>Betaproteobacteria</taxon>
        <taxon>Burkholderiales</taxon>
        <taxon>Burkholderiaceae</taxon>
        <taxon>Paraburkholderia</taxon>
    </lineage>
</organism>
<dbReference type="Gene3D" id="3.40.50.200">
    <property type="entry name" value="Peptidase S8/S53 domain"/>
    <property type="match status" value="1"/>
</dbReference>
<evidence type="ECO:0000256" key="4">
    <source>
        <dbReference type="ARBA" id="ARBA00022825"/>
    </source>
</evidence>
<gene>
    <name evidence="10" type="primary">pcp_3</name>
    <name evidence="10" type="ORF">LMG29739_05994</name>
</gene>
<keyword evidence="2 7" id="KW-0479">Metal-binding</keyword>
<proteinExistence type="predicted"/>
<dbReference type="GO" id="GO:0006508">
    <property type="term" value="P:proteolysis"/>
    <property type="evidence" value="ECO:0007669"/>
    <property type="project" value="UniProtKB-KW"/>
</dbReference>